<dbReference type="Proteomes" id="UP000612055">
    <property type="component" value="Unassembled WGS sequence"/>
</dbReference>
<comment type="caution">
    <text evidence="6">The sequence shown here is derived from an EMBL/GenBank/DDBJ whole genome shotgun (WGS) entry which is preliminary data.</text>
</comment>
<dbReference type="Pfam" id="PF03810">
    <property type="entry name" value="IBN_N"/>
    <property type="match status" value="1"/>
</dbReference>
<keyword evidence="3" id="KW-0813">Transport</keyword>
<dbReference type="AlphaFoldDB" id="A0A836BQZ8"/>
<keyword evidence="7" id="KW-1185">Reference proteome</keyword>
<dbReference type="SMART" id="SM00913">
    <property type="entry name" value="IBN_N"/>
    <property type="match status" value="1"/>
</dbReference>
<evidence type="ECO:0000256" key="4">
    <source>
        <dbReference type="ARBA" id="ARBA00023242"/>
    </source>
</evidence>
<dbReference type="Gene3D" id="1.25.10.10">
    <property type="entry name" value="Leucine-rich Repeat Variant"/>
    <property type="match status" value="1"/>
</dbReference>
<dbReference type="Pfam" id="PF25758">
    <property type="entry name" value="TPR_IPO11"/>
    <property type="match status" value="1"/>
</dbReference>
<evidence type="ECO:0000259" key="5">
    <source>
        <dbReference type="PROSITE" id="PS50166"/>
    </source>
</evidence>
<name>A0A836BQZ8_9CHLO</name>
<sequence>MAQPLSQQDYASLLACLQNALNQNPEVQKQAEAYIQSLDSRPGFSSALAEIVSNRDADHSARYLASVHLKNSIHRNWKKRVAQAGITPEEKAHLRTKLAALIPQDDNQIAVQVALVYAKVARFDYPSEWPGLFSDLMANLGAGNPLTVRRVYLILHHVLKELSSKRLVADQAQFAQVTELLFAHVWGQWCSDTQLLLAGLPGGLEAAPAPAPQALLQSCERWMLLLKILRRLILHGFPSDARTAAPVAAVHSCCPHMVAALQGLLGVRSKGRALPRSHLQAMLDRALLKLLRTQCQVLEAHPWSFHGAGVLFPAMELAAGQLTEAAQGEAQGGMAAAASQERWLTQCCGLLVGVMQCKSYKGQAGGMLDAGSGQPKDTSRLKAMAAEVRAAVEAFWAAPQPGGSAAAAAAGGGAAAGDAAGSRLIALAGALVSRHMVLTRSDLEQWRDGPEEFAHCHGAGAWQDCLALAAEQLYMVLLQAYRDVLGPAAYRDVLGPAAYRDVLGPAAYRDVLGPAAYRDVLGPAAYRDVLGPAAYRDVLGPAVVSLLPAAHAAAPPGVPADSLPGERVAGVPAQVLYKDAVYAALAAGAYELHEHLDYRGWLAGGLLQELADPSPANKPIRRRIGAVVAANVDRVPEDDPIRPTLYQAMLGLMAEGDAAVALSGIGALTALLGDFNFTEGPFTGALPGCLTLLLQRMGDTAELDTQKQAFGLLNMVIERCGEALRPHCLALAGALPGLWEAAAGQSLLRIQILEAVQRLLNLAGRDSPALYPLVMPLLGYSLDMRQPEVSEGLLEDGLALWLVALRNAPSCAEPDPAAGPDFGPAARLLPGAGPTLEALLAPLPALQGVAEASTEHLPLTTAILASAALLAGPALYGSMGPHVLGVLGCIVGNVSERGMLLALPALETLLQAAPLPAARALQPVLLRLLGLVLGGKESALVVTNSLPVFGRLLLATPERFVALCGAAAGDAGVAAALGARGREGLPAGLSPGEVVLVRLLELWAEQFDTLAQAGARRLCALALCRALALPSAAVLGLLELLLPAITGVWFETEGGGGPGGYVSEGLPPSIDYFSTSLRAGEDGLEEIAGPALDSEDAEGEGARRTQLREVDPATRLKVGAALREGLAAAASLHGPSLEAALGRLDEAVMGPVRLATGAAGAGQAGGAAAAGGQ</sequence>
<dbReference type="GO" id="GO:0006606">
    <property type="term" value="P:protein import into nucleus"/>
    <property type="evidence" value="ECO:0007669"/>
    <property type="project" value="TreeGrafter"/>
</dbReference>
<dbReference type="OrthoDB" id="361693at2759"/>
<feature type="domain" description="Importin N-terminal" evidence="5">
    <location>
        <begin position="31"/>
        <end position="104"/>
    </location>
</feature>
<dbReference type="SUPFAM" id="SSF48371">
    <property type="entry name" value="ARM repeat"/>
    <property type="match status" value="1"/>
</dbReference>
<dbReference type="InterPro" id="IPR001494">
    <property type="entry name" value="Importin-beta_N"/>
</dbReference>
<dbReference type="EMBL" id="JAEHOE010000127">
    <property type="protein sequence ID" value="KAG2485577.1"/>
    <property type="molecule type" value="Genomic_DNA"/>
</dbReference>
<dbReference type="PANTHER" id="PTHR10997">
    <property type="entry name" value="IMPORTIN-7, 8, 11"/>
    <property type="match status" value="1"/>
</dbReference>
<protein>
    <recommendedName>
        <fullName evidence="5">Importin N-terminal domain-containing protein</fullName>
    </recommendedName>
</protein>
<organism evidence="6 7">
    <name type="scientific">Edaphochlamys debaryana</name>
    <dbReference type="NCBI Taxonomy" id="47281"/>
    <lineage>
        <taxon>Eukaryota</taxon>
        <taxon>Viridiplantae</taxon>
        <taxon>Chlorophyta</taxon>
        <taxon>core chlorophytes</taxon>
        <taxon>Chlorophyceae</taxon>
        <taxon>CS clade</taxon>
        <taxon>Chlamydomonadales</taxon>
        <taxon>Chlamydomonadales incertae sedis</taxon>
        <taxon>Edaphochlamys</taxon>
    </lineage>
</organism>
<dbReference type="InterPro" id="IPR011989">
    <property type="entry name" value="ARM-like"/>
</dbReference>
<dbReference type="PANTHER" id="PTHR10997:SF7">
    <property type="entry name" value="IMPORTIN-11"/>
    <property type="match status" value="1"/>
</dbReference>
<dbReference type="GO" id="GO:0031267">
    <property type="term" value="F:small GTPase binding"/>
    <property type="evidence" value="ECO:0007669"/>
    <property type="project" value="InterPro"/>
</dbReference>
<proteinExistence type="inferred from homology"/>
<dbReference type="GO" id="GO:0005829">
    <property type="term" value="C:cytosol"/>
    <property type="evidence" value="ECO:0007669"/>
    <property type="project" value="TreeGrafter"/>
</dbReference>
<dbReference type="FunFam" id="1.25.10.10:FF:001096">
    <property type="entry name" value="Predicted protein"/>
    <property type="match status" value="1"/>
</dbReference>
<dbReference type="InterPro" id="IPR058669">
    <property type="entry name" value="TPR_IPO7/11-like"/>
</dbReference>
<gene>
    <name evidence="6" type="ORF">HYH03_015738</name>
</gene>
<dbReference type="InterPro" id="IPR016024">
    <property type="entry name" value="ARM-type_fold"/>
</dbReference>
<comment type="subcellular location">
    <subcellularLocation>
        <location evidence="1">Nucleus</location>
    </subcellularLocation>
</comment>
<evidence type="ECO:0000313" key="6">
    <source>
        <dbReference type="EMBL" id="KAG2485577.1"/>
    </source>
</evidence>
<accession>A0A836BQZ8</accession>
<evidence type="ECO:0000256" key="1">
    <source>
        <dbReference type="ARBA" id="ARBA00004123"/>
    </source>
</evidence>
<dbReference type="PROSITE" id="PS50166">
    <property type="entry name" value="IMPORTIN_B_NT"/>
    <property type="match status" value="1"/>
</dbReference>
<evidence type="ECO:0000256" key="3">
    <source>
        <dbReference type="ARBA" id="ARBA00022448"/>
    </source>
</evidence>
<evidence type="ECO:0000313" key="7">
    <source>
        <dbReference type="Proteomes" id="UP000612055"/>
    </source>
</evidence>
<evidence type="ECO:0000256" key="2">
    <source>
        <dbReference type="ARBA" id="ARBA00007991"/>
    </source>
</evidence>
<dbReference type="GO" id="GO:0005635">
    <property type="term" value="C:nuclear envelope"/>
    <property type="evidence" value="ECO:0007669"/>
    <property type="project" value="TreeGrafter"/>
</dbReference>
<reference evidence="6" key="1">
    <citation type="journal article" date="2020" name="bioRxiv">
        <title>Comparative genomics of Chlamydomonas.</title>
        <authorList>
            <person name="Craig R.J."/>
            <person name="Hasan A.R."/>
            <person name="Ness R.W."/>
            <person name="Keightley P.D."/>
        </authorList>
    </citation>
    <scope>NUCLEOTIDE SEQUENCE</scope>
    <source>
        <strain evidence="6">CCAP 11/70</strain>
    </source>
</reference>
<comment type="similarity">
    <text evidence="2">Belongs to the importin beta family.</text>
</comment>
<keyword evidence="4" id="KW-0539">Nucleus</keyword>